<dbReference type="GO" id="GO:0000156">
    <property type="term" value="F:phosphorelay response regulator activity"/>
    <property type="evidence" value="ECO:0007669"/>
    <property type="project" value="TreeGrafter"/>
</dbReference>
<keyword evidence="5" id="KW-0902">Two-component regulatory system</keyword>
<evidence type="ECO:0000313" key="14">
    <source>
        <dbReference type="EMBL" id="MBC8578008.1"/>
    </source>
</evidence>
<protein>
    <recommendedName>
        <fullName evidence="2">Stage 0 sporulation protein A homolog</fullName>
    </recommendedName>
</protein>
<dbReference type="SMART" id="SM00862">
    <property type="entry name" value="Trans_reg_C"/>
    <property type="match status" value="1"/>
</dbReference>
<evidence type="ECO:0000256" key="11">
    <source>
        <dbReference type="PROSITE-ProRule" id="PRU01091"/>
    </source>
</evidence>
<organism evidence="14 15">
    <name type="scientific">Zhenhengia yiwuensis</name>
    <dbReference type="NCBI Taxonomy" id="2763666"/>
    <lineage>
        <taxon>Bacteria</taxon>
        <taxon>Bacillati</taxon>
        <taxon>Bacillota</taxon>
        <taxon>Clostridia</taxon>
        <taxon>Lachnospirales</taxon>
        <taxon>Lachnospiraceae</taxon>
        <taxon>Zhenhengia</taxon>
    </lineage>
</organism>
<name>A0A926ECV8_9FIRM</name>
<dbReference type="AlphaFoldDB" id="A0A926ECV8"/>
<evidence type="ECO:0000256" key="10">
    <source>
        <dbReference type="PROSITE-ProRule" id="PRU00169"/>
    </source>
</evidence>
<dbReference type="PROSITE" id="PS50110">
    <property type="entry name" value="RESPONSE_REGULATORY"/>
    <property type="match status" value="1"/>
</dbReference>
<evidence type="ECO:0000256" key="9">
    <source>
        <dbReference type="ARBA" id="ARBA00024867"/>
    </source>
</evidence>
<evidence type="ECO:0000256" key="8">
    <source>
        <dbReference type="ARBA" id="ARBA00023163"/>
    </source>
</evidence>
<feature type="DNA-binding region" description="OmpR/PhoB-type" evidence="11">
    <location>
        <begin position="132"/>
        <end position="231"/>
    </location>
</feature>
<dbReference type="Pfam" id="PF00072">
    <property type="entry name" value="Response_reg"/>
    <property type="match status" value="1"/>
</dbReference>
<sequence>MNKPMILVVEDDKAVRNLITTTLETQDYQFHTASTGGESILEAISHKPDIIILDLGLPDMDGIDIIKKIRTWSNVPIIVVSARSEDRDKIDALDAGADDYLTKPFSVEELLARLRVTLRRVQYDYIKNIQNDSVFINGGLKIDYAAGCVWVDEKEIHLTPIEYKLLCLLAKNVGKVLTHNFILKEVWVNALPDDTPSLRVFMATLRKKIEKVPSNPKYIQTHIGVGYRMLRIDEI</sequence>
<feature type="domain" description="Response regulatory" evidence="12">
    <location>
        <begin position="5"/>
        <end position="118"/>
    </location>
</feature>
<keyword evidence="6" id="KW-0805">Transcription regulation</keyword>
<dbReference type="Proteomes" id="UP000655830">
    <property type="component" value="Unassembled WGS sequence"/>
</dbReference>
<dbReference type="InterPro" id="IPR001789">
    <property type="entry name" value="Sig_transdc_resp-reg_receiver"/>
</dbReference>
<keyword evidence="7 11" id="KW-0238">DNA-binding</keyword>
<dbReference type="PROSITE" id="PS51755">
    <property type="entry name" value="OMPR_PHOB"/>
    <property type="match status" value="1"/>
</dbReference>
<evidence type="ECO:0000256" key="2">
    <source>
        <dbReference type="ARBA" id="ARBA00018672"/>
    </source>
</evidence>
<dbReference type="GO" id="GO:0000987">
    <property type="term" value="F:cis-regulatory region sequence-specific DNA binding"/>
    <property type="evidence" value="ECO:0007669"/>
    <property type="project" value="UniProtKB-ARBA"/>
</dbReference>
<feature type="domain" description="OmpR/PhoB-type" evidence="13">
    <location>
        <begin position="132"/>
        <end position="231"/>
    </location>
</feature>
<evidence type="ECO:0000256" key="5">
    <source>
        <dbReference type="ARBA" id="ARBA00023012"/>
    </source>
</evidence>
<evidence type="ECO:0000256" key="7">
    <source>
        <dbReference type="ARBA" id="ARBA00023125"/>
    </source>
</evidence>
<comment type="subcellular location">
    <subcellularLocation>
        <location evidence="1">Cytoplasm</location>
    </subcellularLocation>
</comment>
<dbReference type="GO" id="GO:0032993">
    <property type="term" value="C:protein-DNA complex"/>
    <property type="evidence" value="ECO:0007669"/>
    <property type="project" value="TreeGrafter"/>
</dbReference>
<dbReference type="GO" id="GO:0042802">
    <property type="term" value="F:identical protein binding"/>
    <property type="evidence" value="ECO:0007669"/>
    <property type="project" value="UniProtKB-ARBA"/>
</dbReference>
<dbReference type="Pfam" id="PF00486">
    <property type="entry name" value="Trans_reg_C"/>
    <property type="match status" value="1"/>
</dbReference>
<keyword evidence="15" id="KW-1185">Reference proteome</keyword>
<keyword evidence="4 10" id="KW-0597">Phosphoprotein</keyword>
<dbReference type="InterPro" id="IPR039420">
    <property type="entry name" value="WalR-like"/>
</dbReference>
<keyword evidence="8" id="KW-0804">Transcription</keyword>
<evidence type="ECO:0000256" key="3">
    <source>
        <dbReference type="ARBA" id="ARBA00022490"/>
    </source>
</evidence>
<keyword evidence="3" id="KW-0963">Cytoplasm</keyword>
<dbReference type="GO" id="GO:0045893">
    <property type="term" value="P:positive regulation of DNA-templated transcription"/>
    <property type="evidence" value="ECO:0007669"/>
    <property type="project" value="UniProtKB-ARBA"/>
</dbReference>
<dbReference type="RefSeq" id="WP_249331115.1">
    <property type="nucleotide sequence ID" value="NZ_JACRSY010000001.1"/>
</dbReference>
<dbReference type="Gene3D" id="1.10.10.10">
    <property type="entry name" value="Winged helix-like DNA-binding domain superfamily/Winged helix DNA-binding domain"/>
    <property type="match status" value="1"/>
</dbReference>
<dbReference type="SMART" id="SM00448">
    <property type="entry name" value="REC"/>
    <property type="match status" value="1"/>
</dbReference>
<gene>
    <name evidence="14" type="ORF">H8718_00445</name>
</gene>
<evidence type="ECO:0000259" key="13">
    <source>
        <dbReference type="PROSITE" id="PS51755"/>
    </source>
</evidence>
<proteinExistence type="predicted"/>
<reference evidence="14" key="1">
    <citation type="submission" date="2020-08" db="EMBL/GenBank/DDBJ databases">
        <title>Genome public.</title>
        <authorList>
            <person name="Liu C."/>
            <person name="Sun Q."/>
        </authorList>
    </citation>
    <scope>NUCLEOTIDE SEQUENCE</scope>
    <source>
        <strain evidence="14">NSJ-12</strain>
    </source>
</reference>
<dbReference type="EMBL" id="JACRSY010000001">
    <property type="protein sequence ID" value="MBC8578008.1"/>
    <property type="molecule type" value="Genomic_DNA"/>
</dbReference>
<evidence type="ECO:0000256" key="1">
    <source>
        <dbReference type="ARBA" id="ARBA00004496"/>
    </source>
</evidence>
<dbReference type="InterPro" id="IPR001867">
    <property type="entry name" value="OmpR/PhoB-type_DNA-bd"/>
</dbReference>
<dbReference type="CDD" id="cd17620">
    <property type="entry name" value="REC_OmpR_KdpE-like"/>
    <property type="match status" value="1"/>
</dbReference>
<dbReference type="Gene3D" id="3.40.50.2300">
    <property type="match status" value="1"/>
</dbReference>
<evidence type="ECO:0000256" key="4">
    <source>
        <dbReference type="ARBA" id="ARBA00022553"/>
    </source>
</evidence>
<comment type="function">
    <text evidence="9">May play the central regulatory role in sporulation. It may be an element of the effector pathway responsible for the activation of sporulation genes in response to nutritional stress. Spo0A may act in concert with spo0H (a sigma factor) to control the expression of some genes that are critical to the sporulation process.</text>
</comment>
<evidence type="ECO:0000259" key="12">
    <source>
        <dbReference type="PROSITE" id="PS50110"/>
    </source>
</evidence>
<dbReference type="PANTHER" id="PTHR48111:SF50">
    <property type="entry name" value="KDP OPERON TRANSCRIPTIONAL REGULATORY PROTEIN KDPE"/>
    <property type="match status" value="1"/>
</dbReference>
<dbReference type="GO" id="GO:0005829">
    <property type="term" value="C:cytosol"/>
    <property type="evidence" value="ECO:0007669"/>
    <property type="project" value="TreeGrafter"/>
</dbReference>
<dbReference type="SUPFAM" id="SSF52172">
    <property type="entry name" value="CheY-like"/>
    <property type="match status" value="1"/>
</dbReference>
<dbReference type="InterPro" id="IPR036388">
    <property type="entry name" value="WH-like_DNA-bd_sf"/>
</dbReference>
<feature type="modified residue" description="4-aspartylphosphate" evidence="10">
    <location>
        <position position="54"/>
    </location>
</feature>
<evidence type="ECO:0000313" key="15">
    <source>
        <dbReference type="Proteomes" id="UP000655830"/>
    </source>
</evidence>
<comment type="caution">
    <text evidence="14">The sequence shown here is derived from an EMBL/GenBank/DDBJ whole genome shotgun (WGS) entry which is preliminary data.</text>
</comment>
<accession>A0A926ECV8</accession>
<evidence type="ECO:0000256" key="6">
    <source>
        <dbReference type="ARBA" id="ARBA00023015"/>
    </source>
</evidence>
<dbReference type="CDD" id="cd00383">
    <property type="entry name" value="trans_reg_C"/>
    <property type="match status" value="1"/>
</dbReference>
<dbReference type="PANTHER" id="PTHR48111">
    <property type="entry name" value="REGULATOR OF RPOS"/>
    <property type="match status" value="1"/>
</dbReference>
<dbReference type="InterPro" id="IPR011006">
    <property type="entry name" value="CheY-like_superfamily"/>
</dbReference>
<dbReference type="FunFam" id="3.40.50.2300:FF:000021">
    <property type="entry name" value="Two-component system response regulator KdpE"/>
    <property type="match status" value="1"/>
</dbReference>